<keyword evidence="2" id="KW-1185">Reference proteome</keyword>
<dbReference type="Proteomes" id="UP000008207">
    <property type="component" value="Chromosome"/>
</dbReference>
<protein>
    <recommendedName>
        <fullName evidence="3">GDYXXLXY domain-containing protein</fullName>
    </recommendedName>
</protein>
<name>B8IB20_METNO</name>
<dbReference type="eggNOG" id="COG4929">
    <property type="taxonomic scope" value="Bacteria"/>
</dbReference>
<dbReference type="EMBL" id="CP001349">
    <property type="protein sequence ID" value="ACL55413.1"/>
    <property type="molecule type" value="Genomic_DNA"/>
</dbReference>
<accession>B8IB20</accession>
<dbReference type="InterPro" id="IPR025833">
    <property type="entry name" value="GDYXXLXY"/>
</dbReference>
<dbReference type="KEGG" id="mno:Mnod_0370"/>
<dbReference type="Pfam" id="PF14345">
    <property type="entry name" value="GDYXXLXY"/>
    <property type="match status" value="1"/>
</dbReference>
<evidence type="ECO:0008006" key="3">
    <source>
        <dbReference type="Google" id="ProtNLM"/>
    </source>
</evidence>
<dbReference type="STRING" id="460265.Mnod_0370"/>
<dbReference type="AlphaFoldDB" id="B8IB20"/>
<dbReference type="OrthoDB" id="4868247at2"/>
<dbReference type="RefSeq" id="WP_015927124.1">
    <property type="nucleotide sequence ID" value="NC_011894.1"/>
</dbReference>
<evidence type="ECO:0000313" key="2">
    <source>
        <dbReference type="Proteomes" id="UP000008207"/>
    </source>
</evidence>
<sequence>MTRLALPRAGGALAAVAFALLFVVQAAPAVKVALDQSRRLEAGRAVLLAAATRDPRDLFRGEYSVLSYEAGQPAGLSASEDLARACGPEPGCRLPGGMTVYVTLTEGADGLHHAAAIAATKPTGTNPFLRGTVRFGSLTRDGGRSPCAGLCFSGAVDYGLERWYGPQGVPADLDRLDRGRIRIRARVDGEGTAILDALLVDGREVARTPRL</sequence>
<reference evidence="1 2" key="1">
    <citation type="submission" date="2009-01" db="EMBL/GenBank/DDBJ databases">
        <title>Complete sequence of chromosome of Methylobacterium nodulans ORS 2060.</title>
        <authorList>
            <consortium name="US DOE Joint Genome Institute"/>
            <person name="Lucas S."/>
            <person name="Copeland A."/>
            <person name="Lapidus A."/>
            <person name="Glavina del Rio T."/>
            <person name="Dalin E."/>
            <person name="Tice H."/>
            <person name="Bruce D."/>
            <person name="Goodwin L."/>
            <person name="Pitluck S."/>
            <person name="Sims D."/>
            <person name="Brettin T."/>
            <person name="Detter J.C."/>
            <person name="Han C."/>
            <person name="Larimer F."/>
            <person name="Land M."/>
            <person name="Hauser L."/>
            <person name="Kyrpides N."/>
            <person name="Ivanova N."/>
            <person name="Marx C.J."/>
            <person name="Richardson P."/>
        </authorList>
    </citation>
    <scope>NUCLEOTIDE SEQUENCE [LARGE SCALE GENOMIC DNA]</scope>
    <source>
        <strain evidence="2">LMG 21967 / CNCM I-2342 / ORS 2060</strain>
    </source>
</reference>
<proteinExistence type="predicted"/>
<dbReference type="HOGENOM" id="CLU_112352_0_0_5"/>
<gene>
    <name evidence="1" type="ordered locus">Mnod_0370</name>
</gene>
<organism evidence="1 2">
    <name type="scientific">Methylobacterium nodulans (strain LMG 21967 / CNCM I-2342 / ORS 2060)</name>
    <dbReference type="NCBI Taxonomy" id="460265"/>
    <lineage>
        <taxon>Bacteria</taxon>
        <taxon>Pseudomonadati</taxon>
        <taxon>Pseudomonadota</taxon>
        <taxon>Alphaproteobacteria</taxon>
        <taxon>Hyphomicrobiales</taxon>
        <taxon>Methylobacteriaceae</taxon>
        <taxon>Methylobacterium</taxon>
    </lineage>
</organism>
<evidence type="ECO:0000313" key="1">
    <source>
        <dbReference type="EMBL" id="ACL55413.1"/>
    </source>
</evidence>